<protein>
    <submittedName>
        <fullName evidence="1">Uncharacterized protein</fullName>
    </submittedName>
</protein>
<organism evidence="1 3">
    <name type="scientific">Didymodactylos carnosus</name>
    <dbReference type="NCBI Taxonomy" id="1234261"/>
    <lineage>
        <taxon>Eukaryota</taxon>
        <taxon>Metazoa</taxon>
        <taxon>Spiralia</taxon>
        <taxon>Gnathifera</taxon>
        <taxon>Rotifera</taxon>
        <taxon>Eurotatoria</taxon>
        <taxon>Bdelloidea</taxon>
        <taxon>Philodinida</taxon>
        <taxon>Philodinidae</taxon>
        <taxon>Didymodactylos</taxon>
    </lineage>
</organism>
<dbReference type="OrthoDB" id="1597724at2759"/>
<evidence type="ECO:0000313" key="1">
    <source>
        <dbReference type="EMBL" id="CAF1258384.1"/>
    </source>
</evidence>
<keyword evidence="3" id="KW-1185">Reference proteome</keyword>
<name>A0A815AKT7_9BILA</name>
<sequence>MDDTIIAEQVKLIKVPYSIADNIGNSFDDKETVFVEKVNNRYDQDIKLQSFEEKLVICRLHYAITA</sequence>
<dbReference type="EMBL" id="CAJOBC010017612">
    <property type="protein sequence ID" value="CAF4033522.1"/>
    <property type="molecule type" value="Genomic_DNA"/>
</dbReference>
<dbReference type="Proteomes" id="UP000663829">
    <property type="component" value="Unassembled WGS sequence"/>
</dbReference>
<accession>A0A815AKT7</accession>
<evidence type="ECO:0000313" key="2">
    <source>
        <dbReference type="EMBL" id="CAF4033522.1"/>
    </source>
</evidence>
<reference evidence="1" key="1">
    <citation type="submission" date="2021-02" db="EMBL/GenBank/DDBJ databases">
        <authorList>
            <person name="Nowell W R."/>
        </authorList>
    </citation>
    <scope>NUCLEOTIDE SEQUENCE</scope>
</reference>
<evidence type="ECO:0000313" key="3">
    <source>
        <dbReference type="Proteomes" id="UP000663829"/>
    </source>
</evidence>
<dbReference type="AlphaFoldDB" id="A0A815AKT7"/>
<comment type="caution">
    <text evidence="1">The sequence shown here is derived from an EMBL/GenBank/DDBJ whole genome shotgun (WGS) entry which is preliminary data.</text>
</comment>
<dbReference type="EMBL" id="CAJNOQ010010686">
    <property type="protein sequence ID" value="CAF1258384.1"/>
    <property type="molecule type" value="Genomic_DNA"/>
</dbReference>
<proteinExistence type="predicted"/>
<dbReference type="Proteomes" id="UP000681722">
    <property type="component" value="Unassembled WGS sequence"/>
</dbReference>
<gene>
    <name evidence="1" type="ORF">GPM918_LOCUS26480</name>
    <name evidence="2" type="ORF">SRO942_LOCUS26642</name>
</gene>